<dbReference type="NCBIfam" id="TIGR00869">
    <property type="entry name" value="sec62"/>
    <property type="match status" value="1"/>
</dbReference>
<reference evidence="13 14" key="1">
    <citation type="journal article" date="2023" name="Elife">
        <title>Identification of key yeast species and microbe-microbe interactions impacting larval growth of Drosophila in the wild.</title>
        <authorList>
            <person name="Mure A."/>
            <person name="Sugiura Y."/>
            <person name="Maeda R."/>
            <person name="Honda K."/>
            <person name="Sakurai N."/>
            <person name="Takahashi Y."/>
            <person name="Watada M."/>
            <person name="Katoh T."/>
            <person name="Gotoh A."/>
            <person name="Gotoh Y."/>
            <person name="Taniguchi I."/>
            <person name="Nakamura K."/>
            <person name="Hayashi T."/>
            <person name="Katayama T."/>
            <person name="Uemura T."/>
            <person name="Hattori Y."/>
        </authorList>
    </citation>
    <scope>NUCLEOTIDE SEQUENCE [LARGE SCALE GENOMIC DNA]</scope>
    <source>
        <strain evidence="13 14">KH-74</strain>
    </source>
</reference>
<accession>A0AAV5S3W9</accession>
<evidence type="ECO:0000256" key="12">
    <source>
        <dbReference type="SAM" id="Phobius"/>
    </source>
</evidence>
<feature type="region of interest" description="Disordered" evidence="11">
    <location>
        <begin position="1"/>
        <end position="27"/>
    </location>
</feature>
<keyword evidence="6" id="KW-0256">Endoplasmic reticulum</keyword>
<evidence type="ECO:0000256" key="6">
    <source>
        <dbReference type="ARBA" id="ARBA00022824"/>
    </source>
</evidence>
<evidence type="ECO:0000256" key="5">
    <source>
        <dbReference type="ARBA" id="ARBA00022692"/>
    </source>
</evidence>
<protein>
    <recommendedName>
        <fullName evidence="3">Translocation protein SEC62</fullName>
    </recommendedName>
</protein>
<keyword evidence="5 12" id="KW-0812">Transmembrane</keyword>
<feature type="transmembrane region" description="Helical" evidence="12">
    <location>
        <begin position="166"/>
        <end position="188"/>
    </location>
</feature>
<evidence type="ECO:0000256" key="10">
    <source>
        <dbReference type="ARBA" id="ARBA00023136"/>
    </source>
</evidence>
<evidence type="ECO:0000256" key="7">
    <source>
        <dbReference type="ARBA" id="ARBA00022927"/>
    </source>
</evidence>
<evidence type="ECO:0000256" key="8">
    <source>
        <dbReference type="ARBA" id="ARBA00022989"/>
    </source>
</evidence>
<keyword evidence="7" id="KW-0653">Protein transport</keyword>
<dbReference type="Proteomes" id="UP001377567">
    <property type="component" value="Unassembled WGS sequence"/>
</dbReference>
<dbReference type="EMBL" id="BTGD01000013">
    <property type="protein sequence ID" value="GMM57517.1"/>
    <property type="molecule type" value="Genomic_DNA"/>
</dbReference>
<keyword evidence="10 12" id="KW-0472">Membrane</keyword>
<organism evidence="13 14">
    <name type="scientific">Maudiozyma humilis</name>
    <name type="common">Sour dough yeast</name>
    <name type="synonym">Kazachstania humilis</name>
    <dbReference type="NCBI Taxonomy" id="51915"/>
    <lineage>
        <taxon>Eukaryota</taxon>
        <taxon>Fungi</taxon>
        <taxon>Dikarya</taxon>
        <taxon>Ascomycota</taxon>
        <taxon>Saccharomycotina</taxon>
        <taxon>Saccharomycetes</taxon>
        <taxon>Saccharomycetales</taxon>
        <taxon>Saccharomycetaceae</taxon>
        <taxon>Maudiozyma</taxon>
    </lineage>
</organism>
<dbReference type="AlphaFoldDB" id="A0AAV5S3W9"/>
<evidence type="ECO:0000313" key="14">
    <source>
        <dbReference type="Proteomes" id="UP001377567"/>
    </source>
</evidence>
<comment type="caution">
    <text evidence="13">The sequence shown here is derived from an EMBL/GenBank/DDBJ whole genome shotgun (WGS) entry which is preliminary data.</text>
</comment>
<dbReference type="Pfam" id="PF03839">
    <property type="entry name" value="Sec62"/>
    <property type="match status" value="1"/>
</dbReference>
<evidence type="ECO:0000256" key="3">
    <source>
        <dbReference type="ARBA" id="ARBA00021257"/>
    </source>
</evidence>
<feature type="compositionally biased region" description="Low complexity" evidence="11">
    <location>
        <begin position="1"/>
        <end position="23"/>
    </location>
</feature>
<evidence type="ECO:0000256" key="9">
    <source>
        <dbReference type="ARBA" id="ARBA00023010"/>
    </source>
</evidence>
<dbReference type="PANTHER" id="PTHR12443">
    <property type="entry name" value="TRANSLOCATION PROTEIN SEC62"/>
    <property type="match status" value="1"/>
</dbReference>
<keyword evidence="14" id="KW-1185">Reference proteome</keyword>
<evidence type="ECO:0000256" key="4">
    <source>
        <dbReference type="ARBA" id="ARBA00022448"/>
    </source>
</evidence>
<evidence type="ECO:0000256" key="11">
    <source>
        <dbReference type="SAM" id="MobiDB-lite"/>
    </source>
</evidence>
<keyword evidence="9" id="KW-0811">Translocation</keyword>
<gene>
    <name evidence="13" type="ORF">DAKH74_041330</name>
</gene>
<keyword evidence="8 12" id="KW-1133">Transmembrane helix</keyword>
<dbReference type="InterPro" id="IPR004728">
    <property type="entry name" value="Sec62"/>
</dbReference>
<proteinExistence type="inferred from homology"/>
<dbReference type="GO" id="GO:0005789">
    <property type="term" value="C:endoplasmic reticulum membrane"/>
    <property type="evidence" value="ECO:0007669"/>
    <property type="project" value="UniProtKB-SubCell"/>
</dbReference>
<keyword evidence="4" id="KW-0813">Transport</keyword>
<name>A0AAV5S3W9_MAUHU</name>
<comment type="subcellular location">
    <subcellularLocation>
        <location evidence="1">Endoplasmic reticulum membrane</location>
        <topology evidence="1">Multi-pass membrane protein</topology>
    </subcellularLocation>
</comment>
<evidence type="ECO:0000256" key="1">
    <source>
        <dbReference type="ARBA" id="ARBA00004477"/>
    </source>
</evidence>
<evidence type="ECO:0000313" key="13">
    <source>
        <dbReference type="EMBL" id="GMM57517.1"/>
    </source>
</evidence>
<feature type="transmembrane region" description="Helical" evidence="12">
    <location>
        <begin position="200"/>
        <end position="228"/>
    </location>
</feature>
<feature type="region of interest" description="Disordered" evidence="11">
    <location>
        <begin position="279"/>
        <end position="298"/>
    </location>
</feature>
<feature type="compositionally biased region" description="Basic and acidic residues" evidence="11">
    <location>
        <begin position="288"/>
        <end position="298"/>
    </location>
</feature>
<dbReference type="InterPro" id="IPR011553">
    <property type="entry name" value="Sec62_asco"/>
</dbReference>
<sequence>MAAPQKASAPTAAQQQQQQQIPQGNPETPLAVANLLRRSPLLKQRLGIFQSRTADFFRYKRFCRALDSPAYAKKSAQQPDLFPPMPSVVVEKEGAAEDPKLAMAHRLLFIQLIRAQIVLPVAKPHSDELSKFDLSPNKDHPHLVPIKQATLTPDEYYVWNYNPRSLWDTLVIVAVVAGILALVCYPLWPLSMRRGSYYLSMAALVFLGCFFAIAIVRLAIWTLSLALVSAPKSDNALWIFPNLFEDCGILDSFKPLYGFGSVDCYSYIKKQKRIKRKQARKQQLAEQSAEKTAEQEKQ</sequence>
<evidence type="ECO:0000256" key="2">
    <source>
        <dbReference type="ARBA" id="ARBA00010604"/>
    </source>
</evidence>
<comment type="similarity">
    <text evidence="2">Belongs to the SEC62 family.</text>
</comment>
<dbReference type="PANTHER" id="PTHR12443:SF9">
    <property type="entry name" value="TRANSLOCATION PROTEIN SEC62"/>
    <property type="match status" value="1"/>
</dbReference>
<dbReference type="GO" id="GO:0031204">
    <property type="term" value="P:post-translational protein targeting to membrane, translocation"/>
    <property type="evidence" value="ECO:0007669"/>
    <property type="project" value="TreeGrafter"/>
</dbReference>